<dbReference type="Proteomes" id="UP000533533">
    <property type="component" value="Unassembled WGS sequence"/>
</dbReference>
<accession>A0ABR6FM45</accession>
<dbReference type="EMBL" id="JACHVZ010000006">
    <property type="protein sequence ID" value="MBB2927855.1"/>
    <property type="molecule type" value="Genomic_DNA"/>
</dbReference>
<feature type="transmembrane region" description="Helical" evidence="1">
    <location>
        <begin position="72"/>
        <end position="94"/>
    </location>
</feature>
<dbReference type="RefSeq" id="WP_110386516.1">
    <property type="nucleotide sequence ID" value="NZ_JACHVZ010000006.1"/>
</dbReference>
<protein>
    <submittedName>
        <fullName evidence="2">Tetratricopeptide (TPR) repeat protein</fullName>
    </submittedName>
</protein>
<sequence>MSDALAILLVLPLAALLQGAAFWSAFHPPAGLGPLACFLALQALAAAAEALLFRRLMPAAQREPSRAALLHLWALSFFVPCAGGLLEVLASVAGARLAIAREARATDIVGRPEFVSHLVSRVSHAAGTRVQARLANRHAATGDRLAALVAIQQLPTRTTGTLLRELLADPVDDLRLLAYGMLDQAENEIVNRIFACEEALTRASTEAEQLALHRQLAELHFELVYQRLAQGDVYHHAIAEAEMHARRAQALAQGERDAALCLLLARLALARDRADEATPLLERARELSFPRERLLPWLAEAAFRQGRHTEAAAIVGELARHAGTPALKPVIDYWTR</sequence>
<keyword evidence="1" id="KW-1133">Transmembrane helix</keyword>
<evidence type="ECO:0000313" key="3">
    <source>
        <dbReference type="Proteomes" id="UP000533533"/>
    </source>
</evidence>
<proteinExistence type="predicted"/>
<gene>
    <name evidence="2" type="ORF">FHX59_002276</name>
</gene>
<keyword evidence="1" id="KW-0472">Membrane</keyword>
<keyword evidence="1" id="KW-0812">Transmembrane</keyword>
<comment type="caution">
    <text evidence="2">The sequence shown here is derived from an EMBL/GenBank/DDBJ whole genome shotgun (WGS) entry which is preliminary data.</text>
</comment>
<keyword evidence="3" id="KW-1185">Reference proteome</keyword>
<reference evidence="2 3" key="1">
    <citation type="submission" date="2020-08" db="EMBL/GenBank/DDBJ databases">
        <title>Genomic Encyclopedia of Type Strains, Phase IV (KMG-V): Genome sequencing to study the core and pangenomes of soil and plant-associated prokaryotes.</title>
        <authorList>
            <person name="Whitman W."/>
        </authorList>
    </citation>
    <scope>NUCLEOTIDE SEQUENCE [LARGE SCALE GENOMIC DNA]</scope>
    <source>
        <strain evidence="2 3">SRMrh-85</strain>
    </source>
</reference>
<evidence type="ECO:0000313" key="2">
    <source>
        <dbReference type="EMBL" id="MBB2927855.1"/>
    </source>
</evidence>
<feature type="transmembrane region" description="Helical" evidence="1">
    <location>
        <begin position="31"/>
        <end position="52"/>
    </location>
</feature>
<organism evidence="2 3">
    <name type="scientific">Paraburkholderia silvatlantica</name>
    <dbReference type="NCBI Taxonomy" id="321895"/>
    <lineage>
        <taxon>Bacteria</taxon>
        <taxon>Pseudomonadati</taxon>
        <taxon>Pseudomonadota</taxon>
        <taxon>Betaproteobacteria</taxon>
        <taxon>Burkholderiales</taxon>
        <taxon>Burkholderiaceae</taxon>
        <taxon>Paraburkholderia</taxon>
    </lineage>
</organism>
<name>A0ABR6FM45_9BURK</name>
<evidence type="ECO:0000256" key="1">
    <source>
        <dbReference type="SAM" id="Phobius"/>
    </source>
</evidence>